<dbReference type="InterPro" id="IPR011538">
    <property type="entry name" value="Nuo51_FMN-bd"/>
</dbReference>
<dbReference type="InterPro" id="IPR019575">
    <property type="entry name" value="Nuop51_4Fe4S-bd"/>
</dbReference>
<dbReference type="SUPFAM" id="SSF142019">
    <property type="entry name" value="Nqo1 FMN-binding domain-like"/>
    <property type="match status" value="1"/>
</dbReference>
<evidence type="ECO:0000313" key="7">
    <source>
        <dbReference type="EMBL" id="HGK23823.1"/>
    </source>
</evidence>
<organism evidence="7">
    <name type="scientific">Dictyoglomus thermophilum</name>
    <dbReference type="NCBI Taxonomy" id="14"/>
    <lineage>
        <taxon>Bacteria</taxon>
        <taxon>Pseudomonadati</taxon>
        <taxon>Dictyoglomota</taxon>
        <taxon>Dictyoglomia</taxon>
        <taxon>Dictyoglomales</taxon>
        <taxon>Dictyoglomaceae</taxon>
        <taxon>Dictyoglomus</taxon>
    </lineage>
</organism>
<keyword evidence="3" id="KW-0479">Metal-binding</keyword>
<evidence type="ECO:0000256" key="2">
    <source>
        <dbReference type="ARBA" id="ARBA00022485"/>
    </source>
</evidence>
<dbReference type="FunFam" id="1.20.1440.230:FF:000001">
    <property type="entry name" value="Mitochondrial NADH dehydrogenase flavoprotein 1"/>
    <property type="match status" value="1"/>
</dbReference>
<dbReference type="PROSITE" id="PS00644">
    <property type="entry name" value="COMPLEX1_51K_1"/>
    <property type="match status" value="1"/>
</dbReference>
<dbReference type="SUPFAM" id="SSF142984">
    <property type="entry name" value="Nqo1 middle domain-like"/>
    <property type="match status" value="1"/>
</dbReference>
<dbReference type="InterPro" id="IPR019554">
    <property type="entry name" value="Soluble_ligand-bd"/>
</dbReference>
<dbReference type="Gene3D" id="6.10.250.1450">
    <property type="match status" value="1"/>
</dbReference>
<name>A0A7C2H985_DICTH</name>
<dbReference type="InterPro" id="IPR037207">
    <property type="entry name" value="Nuop51_4Fe4S-bd_sf"/>
</dbReference>
<feature type="domain" description="NADH-ubiquinone oxidoreductase 51kDa subunit iron-sulphur binding" evidence="6">
    <location>
        <begin position="439"/>
        <end position="484"/>
    </location>
</feature>
<dbReference type="SUPFAM" id="SSF140490">
    <property type="entry name" value="Nqo1C-terminal domain-like"/>
    <property type="match status" value="1"/>
</dbReference>
<dbReference type="InterPro" id="IPR001949">
    <property type="entry name" value="NADH-UbQ_OxRdtase_51kDa_CS"/>
</dbReference>
<dbReference type="GO" id="GO:0046872">
    <property type="term" value="F:metal ion binding"/>
    <property type="evidence" value="ECO:0007669"/>
    <property type="project" value="UniProtKB-KW"/>
</dbReference>
<dbReference type="FunFam" id="3.40.50.11540:FF:000001">
    <property type="entry name" value="NADH dehydrogenase [ubiquinone] flavoprotein 1, mitochondrial"/>
    <property type="match status" value="1"/>
</dbReference>
<evidence type="ECO:0000256" key="5">
    <source>
        <dbReference type="ARBA" id="ARBA00023014"/>
    </source>
</evidence>
<comment type="caution">
    <text evidence="7">The sequence shown here is derived from an EMBL/GenBank/DDBJ whole genome shotgun (WGS) entry which is preliminary data.</text>
</comment>
<dbReference type="Gene3D" id="3.40.50.11540">
    <property type="entry name" value="NADH-ubiquinone oxidoreductase 51kDa subunit"/>
    <property type="match status" value="1"/>
</dbReference>
<dbReference type="GO" id="GO:0010181">
    <property type="term" value="F:FMN binding"/>
    <property type="evidence" value="ECO:0007669"/>
    <property type="project" value="InterPro"/>
</dbReference>
<dbReference type="InterPro" id="IPR037225">
    <property type="entry name" value="Nuo51_FMN-bd_sf"/>
</dbReference>
<dbReference type="EMBL" id="DTDV01000014">
    <property type="protein sequence ID" value="HGK23823.1"/>
    <property type="molecule type" value="Genomic_DNA"/>
</dbReference>
<dbReference type="SUPFAM" id="SSF52833">
    <property type="entry name" value="Thioredoxin-like"/>
    <property type="match status" value="1"/>
</dbReference>
<comment type="similarity">
    <text evidence="1">Belongs to the complex I 51 kDa subunit family.</text>
</comment>
<dbReference type="Gene3D" id="3.40.30.10">
    <property type="entry name" value="Glutaredoxin"/>
    <property type="match status" value="1"/>
</dbReference>
<dbReference type="Gene3D" id="3.10.20.600">
    <property type="match status" value="1"/>
</dbReference>
<dbReference type="Pfam" id="PF10531">
    <property type="entry name" value="SLBB"/>
    <property type="match status" value="1"/>
</dbReference>
<dbReference type="GO" id="GO:0008137">
    <property type="term" value="F:NADH dehydrogenase (ubiquinone) activity"/>
    <property type="evidence" value="ECO:0007669"/>
    <property type="project" value="InterPro"/>
</dbReference>
<dbReference type="CDD" id="cd02980">
    <property type="entry name" value="TRX_Fd_family"/>
    <property type="match status" value="1"/>
</dbReference>
<keyword evidence="4" id="KW-0408">Iron</keyword>
<gene>
    <name evidence="7" type="primary">nuoF</name>
    <name evidence="7" type="ORF">ENU78_05160</name>
</gene>
<dbReference type="GO" id="GO:0051539">
    <property type="term" value="F:4 iron, 4 sulfur cluster binding"/>
    <property type="evidence" value="ECO:0007669"/>
    <property type="project" value="UniProtKB-KW"/>
</dbReference>
<dbReference type="Gene3D" id="1.20.1440.230">
    <property type="entry name" value="NADH-ubiquinone oxidoreductase 51kDa subunit, iron-sulphur binding domain"/>
    <property type="match status" value="1"/>
</dbReference>
<dbReference type="Pfam" id="PF01512">
    <property type="entry name" value="Complex1_51K"/>
    <property type="match status" value="1"/>
</dbReference>
<dbReference type="PANTHER" id="PTHR43578">
    <property type="entry name" value="NADH-QUINONE OXIDOREDUCTASE SUBUNIT F"/>
    <property type="match status" value="1"/>
</dbReference>
<protein>
    <submittedName>
        <fullName evidence="7">NADH-quinone oxidoreductase subunit NuoF</fullName>
    </submittedName>
</protein>
<evidence type="ECO:0000256" key="3">
    <source>
        <dbReference type="ARBA" id="ARBA00022723"/>
    </source>
</evidence>
<evidence type="ECO:0000256" key="1">
    <source>
        <dbReference type="ARBA" id="ARBA00007523"/>
    </source>
</evidence>
<evidence type="ECO:0000259" key="6">
    <source>
        <dbReference type="SMART" id="SM00928"/>
    </source>
</evidence>
<proteinExistence type="inferred from homology"/>
<keyword evidence="2" id="KW-0004">4Fe-4S</keyword>
<reference evidence="7" key="1">
    <citation type="journal article" date="2020" name="mSystems">
        <title>Genome- and Community-Level Interaction Insights into Carbon Utilization and Element Cycling Functions of Hydrothermarchaeota in Hydrothermal Sediment.</title>
        <authorList>
            <person name="Zhou Z."/>
            <person name="Liu Y."/>
            <person name="Xu W."/>
            <person name="Pan J."/>
            <person name="Luo Z.H."/>
            <person name="Li M."/>
        </authorList>
    </citation>
    <scope>NUCLEOTIDE SEQUENCE [LARGE SCALE GENOMIC DNA]</scope>
    <source>
        <strain evidence="7">SpSt-70</strain>
    </source>
</reference>
<keyword evidence="5" id="KW-0411">Iron-sulfur</keyword>
<dbReference type="NCBIfam" id="NF010120">
    <property type="entry name" value="PRK13596.1"/>
    <property type="match status" value="1"/>
</dbReference>
<dbReference type="SMART" id="SM00928">
    <property type="entry name" value="NADH_4Fe-4S"/>
    <property type="match status" value="1"/>
</dbReference>
<dbReference type="AlphaFoldDB" id="A0A7C2H985"/>
<evidence type="ECO:0000256" key="4">
    <source>
        <dbReference type="ARBA" id="ARBA00023004"/>
    </source>
</evidence>
<sequence length="545" mass="59698">MSIARSHVLISIDANTLLAGAKEVEEALIRELKERGLDKEIAVIETGPLGIIGKGVVMVVYPEGIYYGNVKVEDIPELVEEHFIKGRPLKRLMIEGATLPSVVTKEEVGLTRKQVRIVLRNSGVINPESIEEYIAQGGFEGLSKALSEMTPENVIKEIKASGLRGRGGAGFPAGLKWEFTYKVPSDEKYVVCNADEGEPGTFKDRLILEGDPFRIVEAMAIAGYAIGAKKGYIYIRGEYKLSIDRMQKAINVAKEYGLLGDNILGTNFSFDLEIRKGAGAYICGEETALIESLEGKRGIPRIKPPYPVSQGLRNKPTLVNNVETLANVPDIIKNGAQWFRQFGTESCPGTKVYTILGDVVNAGLIEVEMGTPLRDIIFQYGGGIKDGKKFKCALVGGAAGAFLGNEMLDVKMDFDNLKEYKAVLGSGAILVMSDGVCIVDMLKSILRFFKHESCGRCTPCRVGTKRLVEIIEKFASLEGTEEDLDEMLNISLVMKDTSFCPLGQSVYLPVSSAIKYFRDEFISHFKDKYCVSGRCKPKLSLVGEA</sequence>
<dbReference type="PROSITE" id="PS00645">
    <property type="entry name" value="COMPLEX1_51K_2"/>
    <property type="match status" value="1"/>
</dbReference>
<dbReference type="InterPro" id="IPR036249">
    <property type="entry name" value="Thioredoxin-like_sf"/>
</dbReference>
<dbReference type="Pfam" id="PF10589">
    <property type="entry name" value="NADH_4Fe-4S"/>
    <property type="match status" value="1"/>
</dbReference>
<accession>A0A7C2H985</accession>
<dbReference type="PANTHER" id="PTHR43578:SF3">
    <property type="entry name" value="NADH-QUINONE OXIDOREDUCTASE SUBUNIT F"/>
    <property type="match status" value="1"/>
</dbReference>